<evidence type="ECO:0000313" key="1">
    <source>
        <dbReference type="EMBL" id="OGG58311.1"/>
    </source>
</evidence>
<dbReference type="Proteomes" id="UP000177958">
    <property type="component" value="Unassembled WGS sequence"/>
</dbReference>
<accession>A0A1F6DAB9</accession>
<proteinExistence type="predicted"/>
<dbReference type="InterPro" id="IPR027417">
    <property type="entry name" value="P-loop_NTPase"/>
</dbReference>
<dbReference type="AlphaFoldDB" id="A0A1F6DAB9"/>
<evidence type="ECO:0008006" key="3">
    <source>
        <dbReference type="Google" id="ProtNLM"/>
    </source>
</evidence>
<organism evidence="1 2">
    <name type="scientific">Candidatus Kaiserbacteria bacterium RIFCSPHIGHO2_01_FULL_55_17</name>
    <dbReference type="NCBI Taxonomy" id="1798484"/>
    <lineage>
        <taxon>Bacteria</taxon>
        <taxon>Candidatus Kaiseribacteriota</taxon>
    </lineage>
</organism>
<dbReference type="Gene3D" id="3.40.50.300">
    <property type="entry name" value="P-loop containing nucleotide triphosphate hydrolases"/>
    <property type="match status" value="1"/>
</dbReference>
<gene>
    <name evidence="1" type="ORF">A2853_00105</name>
</gene>
<dbReference type="EMBL" id="MFKX01000004">
    <property type="protein sequence ID" value="OGG58311.1"/>
    <property type="molecule type" value="Genomic_DNA"/>
</dbReference>
<protein>
    <recommendedName>
        <fullName evidence="3">DNA polymerase III delta N-terminal domain-containing protein</fullName>
    </recommendedName>
</protein>
<sequence>MKRRLMGNTHIAAGGPDVLPEILLLLEQDGITVRGNPDVYVRAYKQFGIDDARELRERAVLRAVGERRAFVISASDMNREAQNALLKTIEEAPGDALFIFVLPSPEMLLPTFRSRAQMLVVEKGKEKSLVDAKEFLAALPQKRLDLLKPLLEKGEDEKRDLGAILSFLASLEKLEKNPHGLQALYRARKYIADRGALVKPLLEQVALLVPRT</sequence>
<dbReference type="SUPFAM" id="SSF52540">
    <property type="entry name" value="P-loop containing nucleoside triphosphate hydrolases"/>
    <property type="match status" value="1"/>
</dbReference>
<comment type="caution">
    <text evidence="1">The sequence shown here is derived from an EMBL/GenBank/DDBJ whole genome shotgun (WGS) entry which is preliminary data.</text>
</comment>
<evidence type="ECO:0000313" key="2">
    <source>
        <dbReference type="Proteomes" id="UP000177958"/>
    </source>
</evidence>
<dbReference type="Pfam" id="PF13177">
    <property type="entry name" value="DNA_pol3_delta2"/>
    <property type="match status" value="1"/>
</dbReference>
<reference evidence="1 2" key="1">
    <citation type="journal article" date="2016" name="Nat. Commun.">
        <title>Thousands of microbial genomes shed light on interconnected biogeochemical processes in an aquifer system.</title>
        <authorList>
            <person name="Anantharaman K."/>
            <person name="Brown C.T."/>
            <person name="Hug L.A."/>
            <person name="Sharon I."/>
            <person name="Castelle C.J."/>
            <person name="Probst A.J."/>
            <person name="Thomas B.C."/>
            <person name="Singh A."/>
            <person name="Wilkins M.J."/>
            <person name="Karaoz U."/>
            <person name="Brodie E.L."/>
            <person name="Williams K.H."/>
            <person name="Hubbard S.S."/>
            <person name="Banfield J.F."/>
        </authorList>
    </citation>
    <scope>NUCLEOTIDE SEQUENCE [LARGE SCALE GENOMIC DNA]</scope>
</reference>
<name>A0A1F6DAB9_9BACT</name>